<keyword evidence="8" id="KW-0732">Signal</keyword>
<dbReference type="CDD" id="cd00112">
    <property type="entry name" value="LDLa"/>
    <property type="match status" value="1"/>
</dbReference>
<gene>
    <name evidence="9" type="ORF">SMN809_LOCUS25225</name>
</gene>
<evidence type="ECO:0000256" key="5">
    <source>
        <dbReference type="ARBA" id="ARBA00023136"/>
    </source>
</evidence>
<dbReference type="GO" id="GO:0005886">
    <property type="term" value="C:plasma membrane"/>
    <property type="evidence" value="ECO:0007669"/>
    <property type="project" value="TreeGrafter"/>
</dbReference>
<dbReference type="PANTHER" id="PTHR24270">
    <property type="entry name" value="LOW-DENSITY LIPOPROTEIN RECEPTOR-RELATED"/>
    <property type="match status" value="1"/>
</dbReference>
<dbReference type="SMART" id="SM00192">
    <property type="entry name" value="LDLa"/>
    <property type="match status" value="5"/>
</dbReference>
<dbReference type="InterPro" id="IPR050685">
    <property type="entry name" value="LDLR"/>
</dbReference>
<sequence>MLLISILSYFAVLHRVTSIPQINLHLTDLVGENDSDTVLQHNCLYVTIPTKNTNDSRQIMFYCLSEWPTKWNIQKNNRDRMFTFEMLYQQDITSWELYTWSAPIDTVERYEYYIQHVKISNITSMATHLFYNCTEPRFGPMCQYSFNDYEPYHSTLTEIVDYSFMQKTELTTLTCYVHLQCNRGAIMACLDWSEICDGKIDCIDGGRDEENCWQLEINECGNDEYRCVNGQCIPKRLFHDDPSIPDCLDRSDELSSIRVLAKKCITAQPTFTCEDVVCATDDVSIGKPFSSFCSKSRLALILEAILLEKPNAIKDICWSTFLCVLHVKDMFGPECSECHHHGTCEKIIEASCPDLMLIPNSPIFFGNIYFAYANNESKDTIYEARKPQYICYREPICQEHFANTSSVSFNNLTCHHHDQFNIAYLPGIGSWKDIVFEPASQYFWPYNPTAITDSTLCNKPNMYQCFNSAKCISKDRLKDNIMDCYYADDEDNGLVNNTCLNEKYLKCESSKKCIPNRFVENGMCDCPLAETDETNCEGYPCNNTYTRCNGIWNCYNGADEVDCDSSPLIQCNHHHHICVLPDTNQLTCLPITRANDGKVDCLGGTDEPKLCRSYYVHNVEDKFYCRNDTED</sequence>
<dbReference type="EMBL" id="CAJOBI010032495">
    <property type="protein sequence ID" value="CAF4280288.1"/>
    <property type="molecule type" value="Genomic_DNA"/>
</dbReference>
<keyword evidence="3" id="KW-0677">Repeat</keyword>
<protein>
    <submittedName>
        <fullName evidence="9">Uncharacterized protein</fullName>
    </submittedName>
</protein>
<comment type="caution">
    <text evidence="9">The sequence shown here is derived from an EMBL/GenBank/DDBJ whole genome shotgun (WGS) entry which is preliminary data.</text>
</comment>
<keyword evidence="5" id="KW-0472">Membrane</keyword>
<evidence type="ECO:0000256" key="3">
    <source>
        <dbReference type="ARBA" id="ARBA00022737"/>
    </source>
</evidence>
<organism evidence="9 10">
    <name type="scientific">Rotaria magnacalcarata</name>
    <dbReference type="NCBI Taxonomy" id="392030"/>
    <lineage>
        <taxon>Eukaryota</taxon>
        <taxon>Metazoa</taxon>
        <taxon>Spiralia</taxon>
        <taxon>Gnathifera</taxon>
        <taxon>Rotifera</taxon>
        <taxon>Eurotatoria</taxon>
        <taxon>Bdelloidea</taxon>
        <taxon>Philodinida</taxon>
        <taxon>Philodinidae</taxon>
        <taxon>Rotaria</taxon>
    </lineage>
</organism>
<dbReference type="PRINTS" id="PR00261">
    <property type="entry name" value="LDLRECEPTOR"/>
</dbReference>
<feature type="chain" id="PRO_5035892977" evidence="8">
    <location>
        <begin position="19"/>
        <end position="631"/>
    </location>
</feature>
<evidence type="ECO:0000256" key="1">
    <source>
        <dbReference type="ARBA" id="ARBA00004167"/>
    </source>
</evidence>
<feature type="disulfide bond" evidence="7">
    <location>
        <begin position="536"/>
        <end position="554"/>
    </location>
</feature>
<dbReference type="InterPro" id="IPR002172">
    <property type="entry name" value="LDrepeatLR_classA_rpt"/>
</dbReference>
<dbReference type="AlphaFoldDB" id="A0A8S2TT05"/>
<feature type="disulfide bond" evidence="7">
    <location>
        <begin position="220"/>
        <end position="232"/>
    </location>
</feature>
<evidence type="ECO:0000313" key="9">
    <source>
        <dbReference type="EMBL" id="CAF4280288.1"/>
    </source>
</evidence>
<dbReference type="PROSITE" id="PS50068">
    <property type="entry name" value="LDLRA_2"/>
    <property type="match status" value="3"/>
</dbReference>
<proteinExistence type="predicted"/>
<reference evidence="9" key="1">
    <citation type="submission" date="2021-02" db="EMBL/GenBank/DDBJ databases">
        <authorList>
            <person name="Nowell W R."/>
        </authorList>
    </citation>
    <scope>NUCLEOTIDE SEQUENCE</scope>
</reference>
<comment type="subcellular location">
    <subcellularLocation>
        <location evidence="1">Membrane</location>
        <topology evidence="1">Single-pass membrane protein</topology>
    </subcellularLocation>
</comment>
<feature type="non-terminal residue" evidence="9">
    <location>
        <position position="631"/>
    </location>
</feature>
<evidence type="ECO:0000313" key="10">
    <source>
        <dbReference type="Proteomes" id="UP000676336"/>
    </source>
</evidence>
<dbReference type="Gene3D" id="4.10.400.10">
    <property type="entry name" value="Low-density Lipoprotein Receptor"/>
    <property type="match status" value="1"/>
</dbReference>
<feature type="disulfide bond" evidence="7">
    <location>
        <begin position="548"/>
        <end position="563"/>
    </location>
</feature>
<evidence type="ECO:0000256" key="6">
    <source>
        <dbReference type="ARBA" id="ARBA00023157"/>
    </source>
</evidence>
<keyword evidence="4" id="KW-1133">Transmembrane helix</keyword>
<comment type="caution">
    <text evidence="7">Lacks conserved residue(s) required for the propagation of feature annotation.</text>
</comment>
<dbReference type="Proteomes" id="UP000676336">
    <property type="component" value="Unassembled WGS sequence"/>
</dbReference>
<dbReference type="GO" id="GO:0016192">
    <property type="term" value="P:vesicle-mediated transport"/>
    <property type="evidence" value="ECO:0007669"/>
    <property type="project" value="UniProtKB-ARBA"/>
</dbReference>
<evidence type="ECO:0000256" key="7">
    <source>
        <dbReference type="PROSITE-ProRule" id="PRU00124"/>
    </source>
</evidence>
<evidence type="ECO:0000256" key="4">
    <source>
        <dbReference type="ARBA" id="ARBA00022989"/>
    </source>
</evidence>
<name>A0A8S2TT05_9BILA</name>
<dbReference type="SUPFAM" id="SSF57424">
    <property type="entry name" value="LDL receptor-like module"/>
    <property type="match status" value="1"/>
</dbReference>
<keyword evidence="6 7" id="KW-1015">Disulfide bond</keyword>
<evidence type="ECO:0000256" key="2">
    <source>
        <dbReference type="ARBA" id="ARBA00022692"/>
    </source>
</evidence>
<keyword evidence="2" id="KW-0812">Transmembrane</keyword>
<accession>A0A8S2TT05</accession>
<evidence type="ECO:0000256" key="8">
    <source>
        <dbReference type="SAM" id="SignalP"/>
    </source>
</evidence>
<feature type="signal peptide" evidence="8">
    <location>
        <begin position="1"/>
        <end position="18"/>
    </location>
</feature>
<dbReference type="InterPro" id="IPR036055">
    <property type="entry name" value="LDL_receptor-like_sf"/>
</dbReference>